<dbReference type="InterPro" id="IPR039768">
    <property type="entry name" value="Nmd3"/>
</dbReference>
<dbReference type="GO" id="GO:0015031">
    <property type="term" value="P:protein transport"/>
    <property type="evidence" value="ECO:0007669"/>
    <property type="project" value="UniProtKB-KW"/>
</dbReference>
<dbReference type="InterPro" id="IPR007064">
    <property type="entry name" value="Nmd3_N"/>
</dbReference>
<evidence type="ECO:0000259" key="11">
    <source>
        <dbReference type="Pfam" id="PF21193"/>
    </source>
</evidence>
<dbReference type="InterPro" id="IPR048899">
    <property type="entry name" value="NMD_SH3"/>
</dbReference>
<keyword evidence="12" id="KW-1185">Reference proteome</keyword>
<dbReference type="InterPro" id="IPR048898">
    <property type="entry name" value="OB_NMD3"/>
</dbReference>
<evidence type="ECO:0000259" key="10">
    <source>
        <dbReference type="Pfam" id="PF21192"/>
    </source>
</evidence>
<feature type="domain" description="60S ribosomal export protein NMD3 SH3" evidence="11">
    <location>
        <begin position="250"/>
        <end position="297"/>
    </location>
</feature>
<dbReference type="PANTHER" id="PTHR12746">
    <property type="entry name" value="NONSENSE-MEDIATED MRNA DECAY PROTEIN 3"/>
    <property type="match status" value="1"/>
</dbReference>
<keyword evidence="4 8" id="KW-0813">Transport</keyword>
<evidence type="ECO:0000256" key="1">
    <source>
        <dbReference type="ARBA" id="ARBA00002269"/>
    </source>
</evidence>
<comment type="function">
    <text evidence="1 8">Acts as an adapter for the XPO1/CRM1-mediated export of the 60S ribosomal subunit.</text>
</comment>
<dbReference type="KEGG" id="nlo:107219246"/>
<sequence>MEYIDESAMPKESAAHILCCECGVPISPNPANMCVACLRTRVDITDGIPKQATLHFCKGCERYLQPPAEWIHAALESRELLSLCLKKLKGLNRVKLIDAGFIWTEPHSKRLKVKLTVHAEVMGGTVLQQVFVVEYVVNHQMCDDCHRSEAQDYWRASVQVRQKAINKKTFFYLEQLILKHKAHDQTLGIKPIHDGLDFYYANESAARKMIDFLGAVLPCRSHHSKKLISHDIHSNVYNYKFTFSVEIVPISKDSLVCLPKKLTHHLGNISPICLVYRTTNVIHLMDVSSGQIAEINATTYWRYPFNSICNPKQLTEYVVIDIEPIKEKDKKIFPGQGAVSNKHVVSDVWLVKASELGISENTIHTRTHLGYILKPGDSALGYAVGDSNINDTNFEKLDGDLIPDVILVKKFYGHDKLARRRARVWKLKHLAEEVVSMSTENNEYNEFLDELEEDPEMRQNINIFRDTSKQMPVDTDEIDPSIPQITLEEMLDDLVIDDTDMAEVYQ</sequence>
<dbReference type="GO" id="GO:0043023">
    <property type="term" value="F:ribosomal large subunit binding"/>
    <property type="evidence" value="ECO:0007669"/>
    <property type="project" value="InterPro"/>
</dbReference>
<dbReference type="CTD" id="51068"/>
<dbReference type="GeneID" id="107219246"/>
<evidence type="ECO:0000256" key="7">
    <source>
        <dbReference type="ARBA" id="ARBA00023242"/>
    </source>
</evidence>
<evidence type="ECO:0000256" key="4">
    <source>
        <dbReference type="ARBA" id="ARBA00022448"/>
    </source>
</evidence>
<comment type="similarity">
    <text evidence="2 8">Belongs to the NMD3 family.</text>
</comment>
<reference evidence="13" key="1">
    <citation type="submission" date="2025-04" db="UniProtKB">
        <authorList>
            <consortium name="RefSeq"/>
        </authorList>
    </citation>
    <scope>IDENTIFICATION</scope>
    <source>
        <tissue evidence="14">Thorax and Abdomen</tissue>
        <tissue evidence="13">Whole body</tissue>
    </source>
</reference>
<proteinExistence type="inferred from homology"/>
<evidence type="ECO:0000256" key="2">
    <source>
        <dbReference type="ARBA" id="ARBA00009794"/>
    </source>
</evidence>
<dbReference type="GO" id="GO:0005634">
    <property type="term" value="C:nucleus"/>
    <property type="evidence" value="ECO:0007669"/>
    <property type="project" value="UniProtKB-SubCell"/>
</dbReference>
<evidence type="ECO:0000259" key="9">
    <source>
        <dbReference type="Pfam" id="PF04981"/>
    </source>
</evidence>
<dbReference type="PANTHER" id="PTHR12746:SF2">
    <property type="entry name" value="60S RIBOSOMAL EXPORT PROTEIN NMD3"/>
    <property type="match status" value="1"/>
</dbReference>
<evidence type="ECO:0000313" key="14">
    <source>
        <dbReference type="RefSeq" id="XP_046593217.1"/>
    </source>
</evidence>
<dbReference type="GO" id="GO:0005737">
    <property type="term" value="C:cytoplasm"/>
    <property type="evidence" value="ECO:0007669"/>
    <property type="project" value="UniProtKB-SubCell"/>
</dbReference>
<evidence type="ECO:0000256" key="8">
    <source>
        <dbReference type="RuleBase" id="RU364108"/>
    </source>
</evidence>
<evidence type="ECO:0000256" key="3">
    <source>
        <dbReference type="ARBA" id="ARBA00017035"/>
    </source>
</evidence>
<keyword evidence="5 8" id="KW-0963">Cytoplasm</keyword>
<dbReference type="InParanoid" id="A0A6J0BDC7"/>
<dbReference type="FunCoup" id="A0A6J0BDC7">
    <property type="interactions" value="2294"/>
</dbReference>
<feature type="domain" description="60S ribosomal export protein NMD3 OB-fold" evidence="10">
    <location>
        <begin position="314"/>
        <end position="410"/>
    </location>
</feature>
<dbReference type="OrthoDB" id="203821at2759"/>
<dbReference type="GO" id="GO:0000055">
    <property type="term" value="P:ribosomal large subunit export from nucleus"/>
    <property type="evidence" value="ECO:0007669"/>
    <property type="project" value="TreeGrafter"/>
</dbReference>
<dbReference type="Proteomes" id="UP000829291">
    <property type="component" value="Chromosome 4"/>
</dbReference>
<evidence type="ECO:0000256" key="6">
    <source>
        <dbReference type="ARBA" id="ARBA00022927"/>
    </source>
</evidence>
<evidence type="ECO:0000313" key="12">
    <source>
        <dbReference type="Proteomes" id="UP000829291"/>
    </source>
</evidence>
<dbReference type="Pfam" id="PF21193">
    <property type="entry name" value="NMD_SH3"/>
    <property type="match status" value="1"/>
</dbReference>
<comment type="subcellular location">
    <subcellularLocation>
        <location evidence="8">Cytoplasm</location>
    </subcellularLocation>
    <subcellularLocation>
        <location evidence="8">Nucleus</location>
    </subcellularLocation>
</comment>
<evidence type="ECO:0000313" key="13">
    <source>
        <dbReference type="RefSeq" id="XP_015512894.1"/>
    </source>
</evidence>
<keyword evidence="6 8" id="KW-0653">Protein transport</keyword>
<dbReference type="RefSeq" id="XP_046593217.1">
    <property type="nucleotide sequence ID" value="XM_046737261.1"/>
</dbReference>
<protein>
    <recommendedName>
        <fullName evidence="3 8">60S ribosomal export protein NMD3</fullName>
    </recommendedName>
</protein>
<dbReference type="Pfam" id="PF04981">
    <property type="entry name" value="NMD3"/>
    <property type="match status" value="1"/>
</dbReference>
<dbReference type="RefSeq" id="XP_015512894.1">
    <property type="nucleotide sequence ID" value="XM_015657408.1"/>
</dbReference>
<accession>A0A6J0BDC7</accession>
<evidence type="ECO:0000256" key="5">
    <source>
        <dbReference type="ARBA" id="ARBA00022490"/>
    </source>
</evidence>
<dbReference type="AlphaFoldDB" id="A0A6J0BDC7"/>
<dbReference type="Pfam" id="PF21192">
    <property type="entry name" value="OB_NMD3"/>
    <property type="match status" value="1"/>
</dbReference>
<feature type="domain" description="Nmd3 N-terminal" evidence="9">
    <location>
        <begin position="19"/>
        <end position="247"/>
    </location>
</feature>
<keyword evidence="7 8" id="KW-0539">Nucleus</keyword>
<gene>
    <name evidence="13 14" type="primary">LOC107219246</name>
</gene>
<organism evidence="12 13">
    <name type="scientific">Neodiprion lecontei</name>
    <name type="common">Redheaded pine sawfly</name>
    <dbReference type="NCBI Taxonomy" id="441921"/>
    <lineage>
        <taxon>Eukaryota</taxon>
        <taxon>Metazoa</taxon>
        <taxon>Ecdysozoa</taxon>
        <taxon>Arthropoda</taxon>
        <taxon>Hexapoda</taxon>
        <taxon>Insecta</taxon>
        <taxon>Pterygota</taxon>
        <taxon>Neoptera</taxon>
        <taxon>Endopterygota</taxon>
        <taxon>Hymenoptera</taxon>
        <taxon>Tenthredinoidea</taxon>
        <taxon>Diprionidae</taxon>
        <taxon>Diprioninae</taxon>
        <taxon>Neodiprion</taxon>
    </lineage>
</organism>
<name>A0A6J0BDC7_NEOLC</name>